<dbReference type="AlphaFoldDB" id="A0AA48KQS2"/>
<dbReference type="InterPro" id="IPR046947">
    <property type="entry name" value="LytR-like"/>
</dbReference>
<feature type="modified residue" description="4-aspartylphosphate" evidence="2">
    <location>
        <position position="54"/>
    </location>
</feature>
<dbReference type="RefSeq" id="WP_338291323.1">
    <property type="nucleotide sequence ID" value="NZ_AP027272.1"/>
</dbReference>
<evidence type="ECO:0000256" key="2">
    <source>
        <dbReference type="PROSITE-ProRule" id="PRU00169"/>
    </source>
</evidence>
<dbReference type="InterPro" id="IPR011006">
    <property type="entry name" value="CheY-like_superfamily"/>
</dbReference>
<keyword evidence="6" id="KW-1185">Reference proteome</keyword>
<keyword evidence="1" id="KW-0902">Two-component regulatory system</keyword>
<dbReference type="InterPro" id="IPR001789">
    <property type="entry name" value="Sig_transdc_resp-reg_receiver"/>
</dbReference>
<evidence type="ECO:0000313" key="5">
    <source>
        <dbReference type="EMBL" id="BDX05357.1"/>
    </source>
</evidence>
<dbReference type="PANTHER" id="PTHR37299:SF1">
    <property type="entry name" value="STAGE 0 SPORULATION PROTEIN A HOMOLOG"/>
    <property type="match status" value="1"/>
</dbReference>
<dbReference type="PROSITE" id="PS50110">
    <property type="entry name" value="RESPONSE_REGULATORY"/>
    <property type="match status" value="1"/>
</dbReference>
<evidence type="ECO:0000256" key="1">
    <source>
        <dbReference type="ARBA" id="ARBA00023012"/>
    </source>
</evidence>
<gene>
    <name evidence="5" type="primary">lytR</name>
    <name evidence="5" type="ORF">MACH26_08780</name>
</gene>
<dbReference type="Proteomes" id="UP001333710">
    <property type="component" value="Chromosome"/>
</dbReference>
<name>A0AA48KQS2_9ALTE</name>
<dbReference type="Gene3D" id="2.40.50.1020">
    <property type="entry name" value="LytTr DNA-binding domain"/>
    <property type="match status" value="1"/>
</dbReference>
<accession>A0AA48KQS2</accession>
<proteinExistence type="predicted"/>
<dbReference type="SMART" id="SM00850">
    <property type="entry name" value="LytTR"/>
    <property type="match status" value="1"/>
</dbReference>
<dbReference type="SMART" id="SM00448">
    <property type="entry name" value="REC"/>
    <property type="match status" value="1"/>
</dbReference>
<dbReference type="SUPFAM" id="SSF52172">
    <property type="entry name" value="CheY-like"/>
    <property type="match status" value="1"/>
</dbReference>
<keyword evidence="5" id="KW-0238">DNA-binding</keyword>
<feature type="domain" description="HTH LytTR-type" evidence="4">
    <location>
        <begin position="131"/>
        <end position="235"/>
    </location>
</feature>
<dbReference type="GO" id="GO:0003677">
    <property type="term" value="F:DNA binding"/>
    <property type="evidence" value="ECO:0007669"/>
    <property type="project" value="UniProtKB-KW"/>
</dbReference>
<dbReference type="GO" id="GO:0000156">
    <property type="term" value="F:phosphorelay response regulator activity"/>
    <property type="evidence" value="ECO:0007669"/>
    <property type="project" value="InterPro"/>
</dbReference>
<keyword evidence="2" id="KW-0597">Phosphoprotein</keyword>
<protein>
    <submittedName>
        <fullName evidence="5">DNA-binding response regulator</fullName>
    </submittedName>
</protein>
<dbReference type="PANTHER" id="PTHR37299">
    <property type="entry name" value="TRANSCRIPTIONAL REGULATOR-RELATED"/>
    <property type="match status" value="1"/>
</dbReference>
<dbReference type="Pfam" id="PF04397">
    <property type="entry name" value="LytTR"/>
    <property type="match status" value="1"/>
</dbReference>
<reference evidence="5" key="1">
    <citation type="submission" date="2023-01" db="EMBL/GenBank/DDBJ databases">
        <title>Complete genome sequence of Planctobacterium marinum strain Dej080120_11.</title>
        <authorList>
            <person name="Ueki S."/>
            <person name="Maruyama F."/>
        </authorList>
    </citation>
    <scope>NUCLEOTIDE SEQUENCE</scope>
    <source>
        <strain evidence="5">Dej080120_11</strain>
    </source>
</reference>
<dbReference type="InterPro" id="IPR007492">
    <property type="entry name" value="LytTR_DNA-bd_dom"/>
</dbReference>
<feature type="domain" description="Response regulatory" evidence="3">
    <location>
        <begin position="3"/>
        <end position="114"/>
    </location>
</feature>
<dbReference type="EMBL" id="AP027272">
    <property type="protein sequence ID" value="BDX05357.1"/>
    <property type="molecule type" value="Genomic_DNA"/>
</dbReference>
<dbReference type="KEGG" id="pmaw:MACH26_08780"/>
<sequence>MLNILIIEDEAPAREKLKYQLAQISESGSITEAGSGQQALTILAKTKPDVIFLDIELGDMTGFEVLDRLEIASHVIFTTAYNKFAVDAFERKALDYLLKPFDLRRLKQALSRLPCTPDAQTENQKASDIRLAVRIGDKINLLKPEQIIFMYSQDGITHAQTAERDYLLDESLESLSHKGFAGFLRIHRNALVNAIHIYQLEKWQNGNYLLRFRNADKTLTSSRQGTAKLKQYFNL</sequence>
<evidence type="ECO:0000259" key="4">
    <source>
        <dbReference type="PROSITE" id="PS50930"/>
    </source>
</evidence>
<dbReference type="Pfam" id="PF00072">
    <property type="entry name" value="Response_reg"/>
    <property type="match status" value="1"/>
</dbReference>
<organism evidence="5 6">
    <name type="scientific">Planctobacterium marinum</name>
    <dbReference type="NCBI Taxonomy" id="1631968"/>
    <lineage>
        <taxon>Bacteria</taxon>
        <taxon>Pseudomonadati</taxon>
        <taxon>Pseudomonadota</taxon>
        <taxon>Gammaproteobacteria</taxon>
        <taxon>Alteromonadales</taxon>
        <taxon>Alteromonadaceae</taxon>
        <taxon>Planctobacterium</taxon>
    </lineage>
</organism>
<dbReference type="Gene3D" id="3.40.50.2300">
    <property type="match status" value="1"/>
</dbReference>
<evidence type="ECO:0000313" key="6">
    <source>
        <dbReference type="Proteomes" id="UP001333710"/>
    </source>
</evidence>
<evidence type="ECO:0000259" key="3">
    <source>
        <dbReference type="PROSITE" id="PS50110"/>
    </source>
</evidence>
<dbReference type="PROSITE" id="PS50930">
    <property type="entry name" value="HTH_LYTTR"/>
    <property type="match status" value="1"/>
</dbReference>